<dbReference type="Pfam" id="PF13344">
    <property type="entry name" value="Hydrolase_6"/>
    <property type="match status" value="1"/>
</dbReference>
<dbReference type="SUPFAM" id="SSF56784">
    <property type="entry name" value="HAD-like"/>
    <property type="match status" value="1"/>
</dbReference>
<name>A0A7C1XQQ5_THERO</name>
<dbReference type="AlphaFoldDB" id="A0A7C1XQQ5"/>
<dbReference type="InterPro" id="IPR023214">
    <property type="entry name" value="HAD_sf"/>
</dbReference>
<protein>
    <submittedName>
        <fullName evidence="1">Sugar-phosphatase</fullName>
    </submittedName>
</protein>
<dbReference type="GO" id="GO:0005737">
    <property type="term" value="C:cytoplasm"/>
    <property type="evidence" value="ECO:0007669"/>
    <property type="project" value="TreeGrafter"/>
</dbReference>
<dbReference type="Pfam" id="PF13242">
    <property type="entry name" value="Hydrolase_like"/>
    <property type="match status" value="1"/>
</dbReference>
<sequence>MTVTQRDLLRVRAFVFDVDGTLILSESPDWSGAIPLPGAVELLTWLNQHGYPFALFTSGSTELPGTYAARLRAAGLPVADWQVVTTGVTAAEIIATEYPGRAVFVLGERGTREPLLARGIPVVEGEDGKHAGVVLVGWSRSLTYDQLDIACRAVWNGADLLVTSAARAFVSKQGLRPGWSWSIAVAIAETTGKAPRVVGKPSVEALRAVARLLGTVPADVAVVGDDPDLELRMGREAGSVTIQVRTGRGSEPVETPEIGDLVIRGVDELLVLLHAIRAKEDAPDE</sequence>
<accession>A0A7C1XQQ5</accession>
<dbReference type="InterPro" id="IPR036412">
    <property type="entry name" value="HAD-like_sf"/>
</dbReference>
<evidence type="ECO:0000313" key="1">
    <source>
        <dbReference type="EMBL" id="HEF65152.1"/>
    </source>
</evidence>
<gene>
    <name evidence="1" type="ORF">ENP47_06120</name>
</gene>
<dbReference type="PANTHER" id="PTHR19288">
    <property type="entry name" value="4-NITROPHENYLPHOSPHATASE-RELATED"/>
    <property type="match status" value="1"/>
</dbReference>
<dbReference type="PANTHER" id="PTHR19288:SF46">
    <property type="entry name" value="HALOACID DEHALOGENASE-LIKE HYDROLASE DOMAIN-CONTAINING PROTEIN 2"/>
    <property type="match status" value="1"/>
</dbReference>
<organism evidence="1">
    <name type="scientific">Thermomicrobium roseum</name>
    <dbReference type="NCBI Taxonomy" id="500"/>
    <lineage>
        <taxon>Bacteria</taxon>
        <taxon>Pseudomonadati</taxon>
        <taxon>Thermomicrobiota</taxon>
        <taxon>Thermomicrobia</taxon>
        <taxon>Thermomicrobiales</taxon>
        <taxon>Thermomicrobiaceae</taxon>
        <taxon>Thermomicrobium</taxon>
    </lineage>
</organism>
<comment type="caution">
    <text evidence="1">The sequence shown here is derived from an EMBL/GenBank/DDBJ whole genome shotgun (WGS) entry which is preliminary data.</text>
</comment>
<reference evidence="1" key="1">
    <citation type="journal article" date="2020" name="mSystems">
        <title>Genome- and Community-Level Interaction Insights into Carbon Utilization and Element Cycling Functions of Hydrothermarchaeota in Hydrothermal Sediment.</title>
        <authorList>
            <person name="Zhou Z."/>
            <person name="Liu Y."/>
            <person name="Xu W."/>
            <person name="Pan J."/>
            <person name="Luo Z.H."/>
            <person name="Li M."/>
        </authorList>
    </citation>
    <scope>NUCLEOTIDE SEQUENCE [LARGE SCALE GENOMIC DNA]</scope>
    <source>
        <strain evidence="1">SpSt-222</strain>
    </source>
</reference>
<dbReference type="InterPro" id="IPR006357">
    <property type="entry name" value="HAD-SF_hydro_IIA"/>
</dbReference>
<dbReference type="EMBL" id="DSJL01000011">
    <property type="protein sequence ID" value="HEF65152.1"/>
    <property type="molecule type" value="Genomic_DNA"/>
</dbReference>
<dbReference type="Gene3D" id="3.40.50.1000">
    <property type="entry name" value="HAD superfamily/HAD-like"/>
    <property type="match status" value="2"/>
</dbReference>
<dbReference type="GO" id="GO:0016791">
    <property type="term" value="F:phosphatase activity"/>
    <property type="evidence" value="ECO:0007669"/>
    <property type="project" value="TreeGrafter"/>
</dbReference>
<proteinExistence type="predicted"/>